<organism evidence="3 4">
    <name type="scientific">Pleionea mediterranea</name>
    <dbReference type="NCBI Taxonomy" id="523701"/>
    <lineage>
        <taxon>Bacteria</taxon>
        <taxon>Pseudomonadati</taxon>
        <taxon>Pseudomonadota</taxon>
        <taxon>Gammaproteobacteria</taxon>
        <taxon>Oceanospirillales</taxon>
        <taxon>Pleioneaceae</taxon>
        <taxon>Pleionea</taxon>
    </lineage>
</organism>
<dbReference type="PANTHER" id="PTHR30006:SF24">
    <property type="entry name" value="SLL0237 PROTEIN"/>
    <property type="match status" value="1"/>
</dbReference>
<accession>A0A316G2B0</accession>
<dbReference type="GO" id="GO:0046872">
    <property type="term" value="F:metal ion binding"/>
    <property type="evidence" value="ECO:0007669"/>
    <property type="project" value="UniProtKB-KW"/>
</dbReference>
<evidence type="ECO:0000313" key="3">
    <source>
        <dbReference type="EMBL" id="PWK54535.1"/>
    </source>
</evidence>
<protein>
    <submittedName>
        <fullName evidence="3">Iron(III) transport system substrate-binding protein</fullName>
    </submittedName>
</protein>
<dbReference type="PIRSF" id="PIRSF002825">
    <property type="entry name" value="CfbpA"/>
    <property type="match status" value="1"/>
</dbReference>
<dbReference type="AlphaFoldDB" id="A0A316G2B0"/>
<keyword evidence="1" id="KW-0732">Signal</keyword>
<gene>
    <name evidence="3" type="ORF">C8D97_101389</name>
</gene>
<dbReference type="EMBL" id="QGGU01000001">
    <property type="protein sequence ID" value="PWK54535.1"/>
    <property type="molecule type" value="Genomic_DNA"/>
</dbReference>
<keyword evidence="2" id="KW-0408">Iron</keyword>
<dbReference type="PANTHER" id="PTHR30006">
    <property type="entry name" value="THIAMINE-BINDING PERIPLASMIC PROTEIN-RELATED"/>
    <property type="match status" value="1"/>
</dbReference>
<dbReference type="Pfam" id="PF13531">
    <property type="entry name" value="SBP_bac_11"/>
    <property type="match status" value="1"/>
</dbReference>
<evidence type="ECO:0000256" key="2">
    <source>
        <dbReference type="PIRSR" id="PIRSR002825-1"/>
    </source>
</evidence>
<feature type="binding site" evidence="2">
    <location>
        <position position="238"/>
    </location>
    <ligand>
        <name>Fe cation</name>
        <dbReference type="ChEBI" id="CHEBI:24875"/>
    </ligand>
</feature>
<keyword evidence="2" id="KW-0479">Metal-binding</keyword>
<dbReference type="Gene3D" id="3.40.190.10">
    <property type="entry name" value="Periplasmic binding protein-like II"/>
    <property type="match status" value="2"/>
</dbReference>
<dbReference type="Proteomes" id="UP000245790">
    <property type="component" value="Unassembled WGS sequence"/>
</dbReference>
<comment type="caution">
    <text evidence="3">The sequence shown here is derived from an EMBL/GenBank/DDBJ whole genome shotgun (WGS) entry which is preliminary data.</text>
</comment>
<keyword evidence="4" id="KW-1185">Reference proteome</keyword>
<sequence>MQRRSFIQHLATLGAMGALPMGVTRALAAKTIPAVSVEKLPALEGDLTLYLGRGEGGLYEDVLNAIRKRNPKLNLNVRRGPTAALANAIVAEAKAGIRRADVFWAVDSGAIGVVSEAGLAHQLPDELTHQLKAGFQYKNWTPITGRLRTLPFNTQRLTAQQIPNNLKDLADSDLTIGWAPSYASFQSFVTAMRLLEGDKATAAWLQKMNQRTKSYAGELGVVMAVERGEVDVGFANHYYTLRLKSGKPDANIDLAFTHNDAGCLVNASGIVALNNNDTAINFIRYLLTQEAQSYLSSEAYEIPLVNGVLPPKGLPQIDSLSPPDVDLVKLADLRPTLKLMRDVGVL</sequence>
<evidence type="ECO:0000313" key="4">
    <source>
        <dbReference type="Proteomes" id="UP000245790"/>
    </source>
</evidence>
<dbReference type="OrthoDB" id="9769567at2"/>
<dbReference type="InterPro" id="IPR026045">
    <property type="entry name" value="Ferric-bd"/>
</dbReference>
<dbReference type="RefSeq" id="WP_109761646.1">
    <property type="nucleotide sequence ID" value="NZ_QGGU01000001.1"/>
</dbReference>
<feature type="binding site" evidence="2">
    <location>
        <position position="239"/>
    </location>
    <ligand>
        <name>Fe cation</name>
        <dbReference type="ChEBI" id="CHEBI:24875"/>
    </ligand>
</feature>
<name>A0A316G2B0_9GAMM</name>
<reference evidence="3 4" key="1">
    <citation type="submission" date="2018-05" db="EMBL/GenBank/DDBJ databases">
        <title>Genomic Encyclopedia of Type Strains, Phase IV (KMG-IV): sequencing the most valuable type-strain genomes for metagenomic binning, comparative biology and taxonomic classification.</title>
        <authorList>
            <person name="Goeker M."/>
        </authorList>
    </citation>
    <scope>NUCLEOTIDE SEQUENCE [LARGE SCALE GENOMIC DNA]</scope>
    <source>
        <strain evidence="3 4">DSM 25350</strain>
    </source>
</reference>
<dbReference type="SUPFAM" id="SSF53850">
    <property type="entry name" value="Periplasmic binding protein-like II"/>
    <property type="match status" value="1"/>
</dbReference>
<evidence type="ECO:0000256" key="1">
    <source>
        <dbReference type="ARBA" id="ARBA00022729"/>
    </source>
</evidence>
<proteinExistence type="predicted"/>